<keyword evidence="1" id="KW-0472">Membrane</keyword>
<comment type="caution">
    <text evidence="3">The sequence shown here is derived from an EMBL/GenBank/DDBJ whole genome shotgun (WGS) entry which is preliminary data.</text>
</comment>
<sequence>MDKRSKVIIGVFISVLLGIIVTEIVRPKPVNWKPSYTSEDKIPFGCFVLYEELPQLFPAQELIPVNESLYNTLSIADSTINSNYLLINNNLELDKQEANQLLSYVHAGNDAFIAASSFGDYLSDTLNLKVESLYTIGEDTTYLKLTNPSFQEMDYAMTRGLYNSHFTSVDTLKTTVLGHITFLEKVGIMEVFTTKKLKRPNFIRLQFGKGYFYLNTTPQAFTNYYMLGGNMDYVGNSLSYLKNVAVYWDNYKKSGRVVIDSPMRFVLNQPPLKWAYYLGISGILIFVLFKIKREQRIIPVAQPLENSSIDFARTVAGLYFEHKDYSDLIAKKTNYFLEYLRSNFHINTQEINQKTVSDLSAKSGKSMSETKAILDILIHLQNKNQHTEQDLINLSKKIDQFKK</sequence>
<name>A0ABW5VI57_9FLAO</name>
<dbReference type="Proteomes" id="UP001597532">
    <property type="component" value="Unassembled WGS sequence"/>
</dbReference>
<evidence type="ECO:0000313" key="3">
    <source>
        <dbReference type="EMBL" id="MFD2791353.1"/>
    </source>
</evidence>
<protein>
    <submittedName>
        <fullName evidence="3">DUF4350 domain-containing protein</fullName>
    </submittedName>
</protein>
<feature type="domain" description="DUF4350" evidence="2">
    <location>
        <begin position="39"/>
        <end position="227"/>
    </location>
</feature>
<dbReference type="EMBL" id="JBHUOK010000033">
    <property type="protein sequence ID" value="MFD2791353.1"/>
    <property type="molecule type" value="Genomic_DNA"/>
</dbReference>
<dbReference type="InterPro" id="IPR025646">
    <property type="entry name" value="DUF4350"/>
</dbReference>
<organism evidence="3 4">
    <name type="scientific">Arenibacter antarcticus</name>
    <dbReference type="NCBI Taxonomy" id="2040469"/>
    <lineage>
        <taxon>Bacteria</taxon>
        <taxon>Pseudomonadati</taxon>
        <taxon>Bacteroidota</taxon>
        <taxon>Flavobacteriia</taxon>
        <taxon>Flavobacteriales</taxon>
        <taxon>Flavobacteriaceae</taxon>
        <taxon>Arenibacter</taxon>
    </lineage>
</organism>
<accession>A0ABW5VI57</accession>
<proteinExistence type="predicted"/>
<gene>
    <name evidence="3" type="ORF">ACFS1K_16395</name>
</gene>
<keyword evidence="1" id="KW-1133">Transmembrane helix</keyword>
<evidence type="ECO:0000259" key="2">
    <source>
        <dbReference type="Pfam" id="PF14258"/>
    </source>
</evidence>
<evidence type="ECO:0000313" key="4">
    <source>
        <dbReference type="Proteomes" id="UP001597532"/>
    </source>
</evidence>
<feature type="transmembrane region" description="Helical" evidence="1">
    <location>
        <begin position="274"/>
        <end position="291"/>
    </location>
</feature>
<dbReference type="Pfam" id="PF14258">
    <property type="entry name" value="DUF4350"/>
    <property type="match status" value="1"/>
</dbReference>
<keyword evidence="4" id="KW-1185">Reference proteome</keyword>
<evidence type="ECO:0000256" key="1">
    <source>
        <dbReference type="SAM" id="Phobius"/>
    </source>
</evidence>
<dbReference type="RefSeq" id="WP_251808437.1">
    <property type="nucleotide sequence ID" value="NZ_CP166679.1"/>
</dbReference>
<keyword evidence="1" id="KW-0812">Transmembrane</keyword>
<reference evidence="4" key="1">
    <citation type="journal article" date="2019" name="Int. J. Syst. Evol. Microbiol.">
        <title>The Global Catalogue of Microorganisms (GCM) 10K type strain sequencing project: providing services to taxonomists for standard genome sequencing and annotation.</title>
        <authorList>
            <consortium name="The Broad Institute Genomics Platform"/>
            <consortium name="The Broad Institute Genome Sequencing Center for Infectious Disease"/>
            <person name="Wu L."/>
            <person name="Ma J."/>
        </authorList>
    </citation>
    <scope>NUCLEOTIDE SEQUENCE [LARGE SCALE GENOMIC DNA]</scope>
    <source>
        <strain evidence="4">KCTC 52924</strain>
    </source>
</reference>
<feature type="transmembrane region" description="Helical" evidence="1">
    <location>
        <begin position="7"/>
        <end position="25"/>
    </location>
</feature>